<evidence type="ECO:0000313" key="2">
    <source>
        <dbReference type="EMBL" id="KAG5525805.1"/>
    </source>
</evidence>
<feature type="domain" description="ATP-dependent RNA helicase DHX29-like UBA" evidence="1">
    <location>
        <begin position="165"/>
        <end position="190"/>
    </location>
</feature>
<dbReference type="GO" id="GO:0004386">
    <property type="term" value="F:helicase activity"/>
    <property type="evidence" value="ECO:0007669"/>
    <property type="project" value="UniProtKB-KW"/>
</dbReference>
<reference evidence="2" key="1">
    <citation type="submission" date="2020-08" db="EMBL/GenBank/DDBJ databases">
        <title>Plant Genome Project.</title>
        <authorList>
            <person name="Zhang R.-G."/>
        </authorList>
    </citation>
    <scope>NUCLEOTIDE SEQUENCE</scope>
    <source>
        <strain evidence="2">WSP0</strain>
        <tissue evidence="2">Leaf</tissue>
    </source>
</reference>
<dbReference type="Pfam" id="PF24899">
    <property type="entry name" value="UBA_DHX29"/>
    <property type="match status" value="1"/>
</dbReference>
<keyword evidence="3" id="KW-1185">Reference proteome</keyword>
<proteinExistence type="predicted"/>
<sequence>MLCTKPIFPTKYCEVEGRNSPILKVLAQAVAFELVIGNNEIKQLSDSELTNMNGIQSCLIEGCDAIEAIVGTSNSVVFPHGSIQQLCEIQCLGIEKCDEIKEIISESDTRGNLPILPKLKKMFLQDMRNQSSICAIETLEWPSLEELEIFNCPCQTAKLVLVDKDGASLEAALDWLYLNLPGNELPLKFSTGTSLYTNEGGAVGIISNSRKDWSPLVDLSAKIEEETPELNWLNYQIEFLMDSTPILLQRLNCPIGSGDPAALSNCNCRAPKLVVLVPNEDASDPEIQQLCRTVGTAGHQNDVVLVPNEDATKAIKTTSF</sequence>
<dbReference type="Gene3D" id="3.80.10.10">
    <property type="entry name" value="Ribonuclease Inhibitor"/>
    <property type="match status" value="1"/>
</dbReference>
<gene>
    <name evidence="2" type="ORF">RHGRI_032181</name>
</gene>
<evidence type="ECO:0000259" key="1">
    <source>
        <dbReference type="Pfam" id="PF24899"/>
    </source>
</evidence>
<dbReference type="EMBL" id="JACTNZ010000011">
    <property type="protein sequence ID" value="KAG5525805.1"/>
    <property type="molecule type" value="Genomic_DNA"/>
</dbReference>
<dbReference type="Proteomes" id="UP000823749">
    <property type="component" value="Chromosome 11"/>
</dbReference>
<evidence type="ECO:0000313" key="3">
    <source>
        <dbReference type="Proteomes" id="UP000823749"/>
    </source>
</evidence>
<dbReference type="AlphaFoldDB" id="A0AAV6ID81"/>
<dbReference type="GO" id="GO:0016787">
    <property type="term" value="F:hydrolase activity"/>
    <property type="evidence" value="ECO:0007669"/>
    <property type="project" value="UniProtKB-KW"/>
</dbReference>
<organism evidence="2 3">
    <name type="scientific">Rhododendron griersonianum</name>
    <dbReference type="NCBI Taxonomy" id="479676"/>
    <lineage>
        <taxon>Eukaryota</taxon>
        <taxon>Viridiplantae</taxon>
        <taxon>Streptophyta</taxon>
        <taxon>Embryophyta</taxon>
        <taxon>Tracheophyta</taxon>
        <taxon>Spermatophyta</taxon>
        <taxon>Magnoliopsida</taxon>
        <taxon>eudicotyledons</taxon>
        <taxon>Gunneridae</taxon>
        <taxon>Pentapetalae</taxon>
        <taxon>asterids</taxon>
        <taxon>Ericales</taxon>
        <taxon>Ericaceae</taxon>
        <taxon>Ericoideae</taxon>
        <taxon>Rhodoreae</taxon>
        <taxon>Rhododendron</taxon>
    </lineage>
</organism>
<dbReference type="InterPro" id="IPR056890">
    <property type="entry name" value="UBA_DHX29-like"/>
</dbReference>
<comment type="caution">
    <text evidence="2">The sequence shown here is derived from an EMBL/GenBank/DDBJ whole genome shotgun (WGS) entry which is preliminary data.</text>
</comment>
<dbReference type="InterPro" id="IPR032675">
    <property type="entry name" value="LRR_dom_sf"/>
</dbReference>
<accession>A0AAV6ID81</accession>
<name>A0AAV6ID81_9ERIC</name>
<protein>
    <recommendedName>
        <fullName evidence="1">ATP-dependent RNA helicase DHX29-like UBA domain-containing protein</fullName>
    </recommendedName>
</protein>